<dbReference type="Proteomes" id="UP001610063">
    <property type="component" value="Unassembled WGS sequence"/>
</dbReference>
<dbReference type="Pfam" id="PF20094">
    <property type="entry name" value="GWxTD_dom"/>
    <property type="match status" value="1"/>
</dbReference>
<feature type="domain" description="GWxTD" evidence="1">
    <location>
        <begin position="216"/>
        <end position="379"/>
    </location>
</feature>
<name>A0ABW7NC26_9BACT</name>
<protein>
    <submittedName>
        <fullName evidence="2">GWxTD domain-containing protein</fullName>
    </submittedName>
</protein>
<dbReference type="RefSeq" id="WP_395418555.1">
    <property type="nucleotide sequence ID" value="NZ_JBIPKE010000019.1"/>
</dbReference>
<dbReference type="NCBIfam" id="TIGR04514">
    <property type="entry name" value="GWxTD_dom"/>
    <property type="match status" value="1"/>
</dbReference>
<evidence type="ECO:0000259" key="1">
    <source>
        <dbReference type="Pfam" id="PF20094"/>
    </source>
</evidence>
<dbReference type="InterPro" id="IPR030959">
    <property type="entry name" value="GWxTD_dom"/>
</dbReference>
<comment type="caution">
    <text evidence="2">The sequence shown here is derived from an EMBL/GenBank/DDBJ whole genome shotgun (WGS) entry which is preliminary data.</text>
</comment>
<dbReference type="EMBL" id="JBIPKE010000019">
    <property type="protein sequence ID" value="MFH6985094.1"/>
    <property type="molecule type" value="Genomic_DNA"/>
</dbReference>
<evidence type="ECO:0000313" key="2">
    <source>
        <dbReference type="EMBL" id="MFH6985094.1"/>
    </source>
</evidence>
<evidence type="ECO:0000313" key="3">
    <source>
        <dbReference type="Proteomes" id="UP001610063"/>
    </source>
</evidence>
<sequence>MQRQRSGFLIFLICLASVSHALDLSRINLGFQYDLSAGMTISHRVVEVDEGVAVYFRVSTDSLSAWQSHFLLQERYNSPKHDTLSNYTLDTLQISLSSGYFKLTLSQSSKALLLISMVDLNRGLYRIGDIRVSTPVGFTPNLPLDERGLPIFDSYVIQESVRIAGEVAELHAYQYLDDFGSADPPMGLMKPIAPSLSIDSSFYFEGELVSMENYHFYLIQEDTLAQTALTLLKCPAYYPEFKRLDELIGPLTYITTPTELKAISDSQSKKIFENFWLNTYGTKFRAKNAIRVFYKQVEDANKLFTDYKQGWKTDRGMIYIIFGRPDQVFRNESTEVWKYNDGPEFEFIRISTLFTPAMYTLKRDRQYERLWYSQVGDLRKGL</sequence>
<keyword evidence="3" id="KW-1185">Reference proteome</keyword>
<reference evidence="2 3" key="1">
    <citation type="journal article" date="2013" name="Int. J. Syst. Evol. Microbiol.">
        <title>Marinoscillum luteum sp. nov., isolated from marine sediment.</title>
        <authorList>
            <person name="Cha I.T."/>
            <person name="Park S.J."/>
            <person name="Kim S.J."/>
            <person name="Kim J.G."/>
            <person name="Jung M.Y."/>
            <person name="Shin K.S."/>
            <person name="Kwon K.K."/>
            <person name="Yang S.H."/>
            <person name="Seo Y.S."/>
            <person name="Rhee S.K."/>
        </authorList>
    </citation>
    <scope>NUCLEOTIDE SEQUENCE [LARGE SCALE GENOMIC DNA]</scope>
    <source>
        <strain evidence="2 3">KCTC 23939</strain>
    </source>
</reference>
<proteinExistence type="predicted"/>
<accession>A0ABW7NC26</accession>
<organism evidence="2 3">
    <name type="scientific">Marinoscillum luteum</name>
    <dbReference type="NCBI Taxonomy" id="861051"/>
    <lineage>
        <taxon>Bacteria</taxon>
        <taxon>Pseudomonadati</taxon>
        <taxon>Bacteroidota</taxon>
        <taxon>Cytophagia</taxon>
        <taxon>Cytophagales</taxon>
        <taxon>Reichenbachiellaceae</taxon>
        <taxon>Marinoscillum</taxon>
    </lineage>
</organism>
<gene>
    <name evidence="2" type="ORF">ACHKAR_16690</name>
</gene>